<evidence type="ECO:0000313" key="4">
    <source>
        <dbReference type="Proteomes" id="UP000193009"/>
    </source>
</evidence>
<gene>
    <name evidence="3" type="ORF">FAM23169_01852</name>
</gene>
<name>A0A1X1FD92_9LACO</name>
<dbReference type="InterPro" id="IPR008841">
    <property type="entry name" value="Siphovirus-type_tail_N"/>
</dbReference>
<comment type="caution">
    <text evidence="3">The sequence shown here is derived from an EMBL/GenBank/DDBJ whole genome shotgun (WGS) entry which is preliminary data.</text>
</comment>
<dbReference type="NCBIfam" id="TIGR01633">
    <property type="entry name" value="phi3626_gp14_N"/>
    <property type="match status" value="1"/>
</dbReference>
<accession>A0A1X1FD92</accession>
<evidence type="ECO:0000259" key="2">
    <source>
        <dbReference type="Pfam" id="PF05709"/>
    </source>
</evidence>
<sequence>MANNDNYDVNTFDFAFDEDGNGGFNSEDDLGIFLNHVSKPLAPSITESFQDVPKRYGGVYLGTDYGEKEFDIPITCFCTTRDEYNERIKTLTNVLVNTSSDADTEYPLRFNDDPDVTYYGHFTSIPTPTFINEGVQDFQTTLVFMLADPRGFLPQKEIKITDNDQQIIPEGNTEVDPIIHIIPKTDLYYVGYETNDDYVAVGYNVDDGDTATDSDGNVTVMGQSQTQQVDDPCNSLATWIQCSENTQAFPIYKGELDGKSAATGTSIMVAKDKDDHYEWGTRGKHKNFYGPAVMHNGLPKITPYWKVSVRLHHVKRMKNERAMGKIEAYLLDNNGNVCGRMGIEDYSMGRYPRAFIQLGNNFDSSNSDSYLTLLFDEGNGQQKQNEATKHVKVAYTKTVTVTVKKKTAKKKKTTKKKKTAEKKK</sequence>
<proteinExistence type="predicted"/>
<feature type="domain" description="Siphovirus-type tail component RIFT-related" evidence="2">
    <location>
        <begin position="41"/>
        <end position="142"/>
    </location>
</feature>
<dbReference type="Gene3D" id="2.40.30.200">
    <property type="match status" value="1"/>
</dbReference>
<dbReference type="Pfam" id="PF05709">
    <property type="entry name" value="Sipho_tail"/>
    <property type="match status" value="1"/>
</dbReference>
<organism evidence="3 4">
    <name type="scientific">Lentilactobacillus parabuchneri</name>
    <dbReference type="NCBI Taxonomy" id="152331"/>
    <lineage>
        <taxon>Bacteria</taxon>
        <taxon>Bacillati</taxon>
        <taxon>Bacillota</taxon>
        <taxon>Bacilli</taxon>
        <taxon>Lactobacillales</taxon>
        <taxon>Lactobacillaceae</taxon>
        <taxon>Lentilactobacillus</taxon>
    </lineage>
</organism>
<dbReference type="InterPro" id="IPR006520">
    <property type="entry name" value="Dit_BPSPP_N"/>
</dbReference>
<evidence type="ECO:0000256" key="1">
    <source>
        <dbReference type="SAM" id="MobiDB-lite"/>
    </source>
</evidence>
<dbReference type="RefSeq" id="WP_084989263.1">
    <property type="nucleotide sequence ID" value="NZ_MSBD01000044.1"/>
</dbReference>
<dbReference type="AlphaFoldDB" id="A0A1X1FD92"/>
<dbReference type="EMBL" id="MSBD01000044">
    <property type="protein sequence ID" value="ORN27087.1"/>
    <property type="molecule type" value="Genomic_DNA"/>
</dbReference>
<dbReference type="Proteomes" id="UP000193009">
    <property type="component" value="Unassembled WGS sequence"/>
</dbReference>
<dbReference type="STRING" id="152331.FAM21731_01931"/>
<keyword evidence="4" id="KW-1185">Reference proteome</keyword>
<protein>
    <submittedName>
        <fullName evidence="3">Phage tail protein</fullName>
    </submittedName>
</protein>
<feature type="region of interest" description="Disordered" evidence="1">
    <location>
        <begin position="404"/>
        <end position="424"/>
    </location>
</feature>
<reference evidence="3 4" key="1">
    <citation type="journal article" date="2017" name="Front. Microbiol.">
        <title>The Histidine Decarboxylase Gene Cluster of Lactobacillus parabuchneri Was Gained by Horizontal Gene Transfer and Is Mobile within the Species.</title>
        <authorList>
            <person name="Wuthrich D."/>
            <person name="Berthoud H."/>
            <person name="Wechsler D."/>
            <person name="Eugster E."/>
            <person name="Irmler S."/>
            <person name="Bruggmann R."/>
        </authorList>
    </citation>
    <scope>NUCLEOTIDE SEQUENCE [LARGE SCALE GENOMIC DNA]</scope>
    <source>
        <strain evidence="3 4">FAM23169</strain>
    </source>
</reference>
<dbReference type="OrthoDB" id="3078561at2"/>
<evidence type="ECO:0000313" key="3">
    <source>
        <dbReference type="EMBL" id="ORN27087.1"/>
    </source>
</evidence>